<feature type="non-terminal residue" evidence="2">
    <location>
        <position position="82"/>
    </location>
</feature>
<evidence type="ECO:0000313" key="3">
    <source>
        <dbReference type="Proteomes" id="UP001562425"/>
    </source>
</evidence>
<feature type="region of interest" description="Disordered" evidence="1">
    <location>
        <begin position="34"/>
        <end position="82"/>
    </location>
</feature>
<feature type="compositionally biased region" description="Polar residues" evidence="1">
    <location>
        <begin position="34"/>
        <end position="44"/>
    </location>
</feature>
<evidence type="ECO:0000313" key="2">
    <source>
        <dbReference type="EMBL" id="KAL1375848.1"/>
    </source>
</evidence>
<feature type="compositionally biased region" description="Basic and acidic residues" evidence="1">
    <location>
        <begin position="54"/>
        <end position="82"/>
    </location>
</feature>
<evidence type="ECO:0000256" key="1">
    <source>
        <dbReference type="SAM" id="MobiDB-lite"/>
    </source>
</evidence>
<sequence length="82" mass="9202">MLLPEIFVKVINTRGRPLNPSLSLSRASIQNVNKLARPSSSSSLKGKWTLCGGDDERGREKGVKREEKQESNRKNVTPKPER</sequence>
<organism evidence="2 3">
    <name type="scientific">Culex pipiens pipiens</name>
    <name type="common">Northern house mosquito</name>
    <dbReference type="NCBI Taxonomy" id="38569"/>
    <lineage>
        <taxon>Eukaryota</taxon>
        <taxon>Metazoa</taxon>
        <taxon>Ecdysozoa</taxon>
        <taxon>Arthropoda</taxon>
        <taxon>Hexapoda</taxon>
        <taxon>Insecta</taxon>
        <taxon>Pterygota</taxon>
        <taxon>Neoptera</taxon>
        <taxon>Endopterygota</taxon>
        <taxon>Diptera</taxon>
        <taxon>Nematocera</taxon>
        <taxon>Culicoidea</taxon>
        <taxon>Culicidae</taxon>
        <taxon>Culicinae</taxon>
        <taxon>Culicini</taxon>
        <taxon>Culex</taxon>
        <taxon>Culex</taxon>
    </lineage>
</organism>
<dbReference type="AlphaFoldDB" id="A0ABD1CHI8"/>
<dbReference type="EMBL" id="JBEHCU010012147">
    <property type="protein sequence ID" value="KAL1375848.1"/>
    <property type="molecule type" value="Genomic_DNA"/>
</dbReference>
<reference evidence="2 3" key="1">
    <citation type="submission" date="2024-05" db="EMBL/GenBank/DDBJ databases">
        <title>Culex pipiens pipiens assembly and annotation.</title>
        <authorList>
            <person name="Alout H."/>
            <person name="Durand T."/>
        </authorList>
    </citation>
    <scope>NUCLEOTIDE SEQUENCE [LARGE SCALE GENOMIC DNA]</scope>
    <source>
        <strain evidence="2">HA-2024</strain>
        <tissue evidence="2">Whole body</tissue>
    </source>
</reference>
<proteinExistence type="predicted"/>
<comment type="caution">
    <text evidence="2">The sequence shown here is derived from an EMBL/GenBank/DDBJ whole genome shotgun (WGS) entry which is preliminary data.</text>
</comment>
<keyword evidence="3" id="KW-1185">Reference proteome</keyword>
<accession>A0ABD1CHI8</accession>
<protein>
    <submittedName>
        <fullName evidence="2">Uncharacterized protein</fullName>
    </submittedName>
</protein>
<gene>
    <name evidence="2" type="ORF">pipiens_001591</name>
</gene>
<name>A0ABD1CHI8_CULPP</name>
<dbReference type="Proteomes" id="UP001562425">
    <property type="component" value="Unassembled WGS sequence"/>
</dbReference>